<dbReference type="RefSeq" id="WP_087137320.1">
    <property type="nucleotide sequence ID" value="NZ_JBQDRQ010000001.1"/>
</dbReference>
<dbReference type="InterPro" id="IPR003661">
    <property type="entry name" value="HisK_dim/P_dom"/>
</dbReference>
<dbReference type="SUPFAM" id="SSF47384">
    <property type="entry name" value="Homodimeric domain of signal transducing histidine kinase"/>
    <property type="match status" value="1"/>
</dbReference>
<dbReference type="Gene3D" id="1.10.287.130">
    <property type="match status" value="1"/>
</dbReference>
<dbReference type="AlphaFoldDB" id="A0A3L6ZNS0"/>
<dbReference type="Gene3D" id="3.30.565.10">
    <property type="entry name" value="Histidine kinase-like ATPase, C-terminal domain"/>
    <property type="match status" value="1"/>
</dbReference>
<name>A0A3L6ZNS0_9MICO</name>
<evidence type="ECO:0000313" key="11">
    <source>
        <dbReference type="Proteomes" id="UP000275395"/>
    </source>
</evidence>
<dbReference type="InterPro" id="IPR036097">
    <property type="entry name" value="HisK_dim/P_sf"/>
</dbReference>
<dbReference type="GO" id="GO:0016036">
    <property type="term" value="P:cellular response to phosphate starvation"/>
    <property type="evidence" value="ECO:0007669"/>
    <property type="project" value="TreeGrafter"/>
</dbReference>
<dbReference type="CDD" id="cd00082">
    <property type="entry name" value="HisKA"/>
    <property type="match status" value="1"/>
</dbReference>
<evidence type="ECO:0000256" key="2">
    <source>
        <dbReference type="ARBA" id="ARBA00004236"/>
    </source>
</evidence>
<dbReference type="Pfam" id="PF00512">
    <property type="entry name" value="HisKA"/>
    <property type="match status" value="1"/>
</dbReference>
<evidence type="ECO:0000256" key="3">
    <source>
        <dbReference type="ARBA" id="ARBA00012438"/>
    </source>
</evidence>
<dbReference type="GO" id="GO:0005886">
    <property type="term" value="C:plasma membrane"/>
    <property type="evidence" value="ECO:0007669"/>
    <property type="project" value="UniProtKB-SubCell"/>
</dbReference>
<dbReference type="SMART" id="SM00388">
    <property type="entry name" value="HisKA"/>
    <property type="match status" value="1"/>
</dbReference>
<dbReference type="PRINTS" id="PR00344">
    <property type="entry name" value="BCTRLSENSOR"/>
</dbReference>
<dbReference type="EC" id="2.7.13.3" evidence="3"/>
<evidence type="ECO:0000256" key="4">
    <source>
        <dbReference type="ARBA" id="ARBA00022553"/>
    </source>
</evidence>
<sequence length="388" mass="41087">MDSGWIMLLALALGAAIGSGATVLVVVAERRAARAAAVVTPHIPDGVDQVLDAMGSAAVVVDPSGNVLRASDEAKALELVTDGRLTHRALDDLAIEVRQSGEPVGRDYQLSWGRFGDTTRPMYVRAAPLGTRFIVLIAEDRSEAERLEEVRRDFIANISHELKTPIGAVSLLAEALEPAADEPDRVRRFATRLSTEAARLAQITSDIISLSRLQASDVLNAPSEVSINQVVSRAIEQNRVTAEGRGIDLVLARAKHAKVMGDAQTLEVAVHNLIANAIAYSPEGTRVGVGIDVDDGVVSIAVTDQGIGIAPEDQDRVFERFFRVDPARARATGGTGLGLSIVKHAAQNHGGQVRLWSQPGRGSTFTIQLPQAATDAGSAADRTNEGAT</sequence>
<dbReference type="PROSITE" id="PS50109">
    <property type="entry name" value="HIS_KIN"/>
    <property type="match status" value="1"/>
</dbReference>
<comment type="caution">
    <text evidence="10">The sequence shown here is derived from an EMBL/GenBank/DDBJ whole genome shotgun (WGS) entry which is preliminary data.</text>
</comment>
<evidence type="ECO:0000256" key="8">
    <source>
        <dbReference type="ARBA" id="ARBA00039401"/>
    </source>
</evidence>
<dbReference type="EMBL" id="RCUW01000005">
    <property type="protein sequence ID" value="RLP69305.1"/>
    <property type="molecule type" value="Genomic_DNA"/>
</dbReference>
<dbReference type="GO" id="GO:0004721">
    <property type="term" value="F:phosphoprotein phosphatase activity"/>
    <property type="evidence" value="ECO:0007669"/>
    <property type="project" value="TreeGrafter"/>
</dbReference>
<dbReference type="SUPFAM" id="SSF55874">
    <property type="entry name" value="ATPase domain of HSP90 chaperone/DNA topoisomerase II/histidine kinase"/>
    <property type="match status" value="1"/>
</dbReference>
<accession>A0A3L6ZNS0</accession>
<protein>
    <recommendedName>
        <fullName evidence="8">Sensor-like histidine kinase SenX3</fullName>
        <ecNumber evidence="3">2.7.13.3</ecNumber>
    </recommendedName>
</protein>
<comment type="catalytic activity">
    <reaction evidence="1">
        <text>ATP + protein L-histidine = ADP + protein N-phospho-L-histidine.</text>
        <dbReference type="EC" id="2.7.13.3"/>
    </reaction>
</comment>
<keyword evidence="4" id="KW-0597">Phosphoprotein</keyword>
<evidence type="ECO:0000256" key="5">
    <source>
        <dbReference type="ARBA" id="ARBA00022679"/>
    </source>
</evidence>
<dbReference type="Proteomes" id="UP000275395">
    <property type="component" value="Unassembled WGS sequence"/>
</dbReference>
<evidence type="ECO:0000313" key="10">
    <source>
        <dbReference type="EMBL" id="RLP69305.1"/>
    </source>
</evidence>
<keyword evidence="6 10" id="KW-0418">Kinase</keyword>
<evidence type="ECO:0000259" key="9">
    <source>
        <dbReference type="PROSITE" id="PS50109"/>
    </source>
</evidence>
<evidence type="ECO:0000256" key="1">
    <source>
        <dbReference type="ARBA" id="ARBA00000085"/>
    </source>
</evidence>
<dbReference type="InterPro" id="IPR003594">
    <property type="entry name" value="HATPase_dom"/>
</dbReference>
<dbReference type="CDD" id="cd00075">
    <property type="entry name" value="HATPase"/>
    <property type="match status" value="1"/>
</dbReference>
<keyword evidence="7" id="KW-0902">Two-component regulatory system</keyword>
<evidence type="ECO:0000256" key="7">
    <source>
        <dbReference type="ARBA" id="ARBA00023012"/>
    </source>
</evidence>
<dbReference type="GO" id="GO:0000155">
    <property type="term" value="F:phosphorelay sensor kinase activity"/>
    <property type="evidence" value="ECO:0007669"/>
    <property type="project" value="InterPro"/>
</dbReference>
<dbReference type="SMART" id="SM00387">
    <property type="entry name" value="HATPase_c"/>
    <property type="match status" value="1"/>
</dbReference>
<dbReference type="InterPro" id="IPR004358">
    <property type="entry name" value="Sig_transdc_His_kin-like_C"/>
</dbReference>
<feature type="domain" description="Histidine kinase" evidence="9">
    <location>
        <begin position="157"/>
        <end position="373"/>
    </location>
</feature>
<dbReference type="PANTHER" id="PTHR45453:SF1">
    <property type="entry name" value="PHOSPHATE REGULON SENSOR PROTEIN PHOR"/>
    <property type="match status" value="1"/>
</dbReference>
<dbReference type="PANTHER" id="PTHR45453">
    <property type="entry name" value="PHOSPHATE REGULON SENSOR PROTEIN PHOR"/>
    <property type="match status" value="1"/>
</dbReference>
<keyword evidence="5" id="KW-0808">Transferase</keyword>
<dbReference type="InterPro" id="IPR050351">
    <property type="entry name" value="BphY/WalK/GraS-like"/>
</dbReference>
<reference evidence="10 11" key="1">
    <citation type="submission" date="2018-10" db="EMBL/GenBank/DDBJ databases">
        <authorList>
            <person name="Li J."/>
        </authorList>
    </citation>
    <scope>NUCLEOTIDE SEQUENCE [LARGE SCALE GENOMIC DNA]</scope>
    <source>
        <strain evidence="10 11">JCM 30549</strain>
    </source>
</reference>
<dbReference type="InterPro" id="IPR036890">
    <property type="entry name" value="HATPase_C_sf"/>
</dbReference>
<evidence type="ECO:0000256" key="6">
    <source>
        <dbReference type="ARBA" id="ARBA00022777"/>
    </source>
</evidence>
<organism evidence="10 11">
    <name type="scientific">Mycetocola reblochoni</name>
    <dbReference type="NCBI Taxonomy" id="331618"/>
    <lineage>
        <taxon>Bacteria</taxon>
        <taxon>Bacillati</taxon>
        <taxon>Actinomycetota</taxon>
        <taxon>Actinomycetes</taxon>
        <taxon>Micrococcales</taxon>
        <taxon>Microbacteriaceae</taxon>
        <taxon>Mycetocola</taxon>
    </lineage>
</organism>
<dbReference type="InterPro" id="IPR005467">
    <property type="entry name" value="His_kinase_dom"/>
</dbReference>
<gene>
    <name evidence="10" type="ORF">D9V30_08335</name>
</gene>
<comment type="subcellular location">
    <subcellularLocation>
        <location evidence="2">Cell membrane</location>
    </subcellularLocation>
</comment>
<dbReference type="Pfam" id="PF02518">
    <property type="entry name" value="HATPase_c"/>
    <property type="match status" value="1"/>
</dbReference>
<proteinExistence type="predicted"/>
<dbReference type="FunFam" id="3.30.565.10:FF:000006">
    <property type="entry name" value="Sensor histidine kinase WalK"/>
    <property type="match status" value="1"/>
</dbReference>